<reference evidence="2" key="1">
    <citation type="submission" date="2014-11" db="EMBL/GenBank/DDBJ databases">
        <authorList>
            <person name="Amaro Gonzalez C."/>
        </authorList>
    </citation>
    <scope>NUCLEOTIDE SEQUENCE</scope>
</reference>
<dbReference type="EMBL" id="GBXM01026269">
    <property type="protein sequence ID" value="JAH82308.1"/>
    <property type="molecule type" value="Transcribed_RNA"/>
</dbReference>
<dbReference type="AlphaFoldDB" id="A0A0E9VYK1"/>
<keyword evidence="1" id="KW-1133">Transmembrane helix</keyword>
<name>A0A0E9VYK1_ANGAN</name>
<evidence type="ECO:0000256" key="1">
    <source>
        <dbReference type="SAM" id="Phobius"/>
    </source>
</evidence>
<organism evidence="2">
    <name type="scientific">Anguilla anguilla</name>
    <name type="common">European freshwater eel</name>
    <name type="synonym">Muraena anguilla</name>
    <dbReference type="NCBI Taxonomy" id="7936"/>
    <lineage>
        <taxon>Eukaryota</taxon>
        <taxon>Metazoa</taxon>
        <taxon>Chordata</taxon>
        <taxon>Craniata</taxon>
        <taxon>Vertebrata</taxon>
        <taxon>Euteleostomi</taxon>
        <taxon>Actinopterygii</taxon>
        <taxon>Neopterygii</taxon>
        <taxon>Teleostei</taxon>
        <taxon>Anguilliformes</taxon>
        <taxon>Anguillidae</taxon>
        <taxon>Anguilla</taxon>
    </lineage>
</organism>
<accession>A0A0E9VYK1</accession>
<proteinExistence type="predicted"/>
<keyword evidence="1" id="KW-0812">Transmembrane</keyword>
<keyword evidence="1" id="KW-0472">Membrane</keyword>
<reference evidence="2" key="2">
    <citation type="journal article" date="2015" name="Fish Shellfish Immunol.">
        <title>Early steps in the European eel (Anguilla anguilla)-Vibrio vulnificus interaction in the gills: Role of the RtxA13 toxin.</title>
        <authorList>
            <person name="Callol A."/>
            <person name="Pajuelo D."/>
            <person name="Ebbesson L."/>
            <person name="Teles M."/>
            <person name="MacKenzie S."/>
            <person name="Amaro C."/>
        </authorList>
    </citation>
    <scope>NUCLEOTIDE SEQUENCE</scope>
</reference>
<protein>
    <submittedName>
        <fullName evidence="2">Uncharacterized protein</fullName>
    </submittedName>
</protein>
<evidence type="ECO:0000313" key="2">
    <source>
        <dbReference type="EMBL" id="JAH82308.1"/>
    </source>
</evidence>
<sequence>MYETVSTNSRNLVFLPFTLQLVTFLLCLSSYFF</sequence>
<feature type="transmembrane region" description="Helical" evidence="1">
    <location>
        <begin position="12"/>
        <end position="32"/>
    </location>
</feature>